<dbReference type="InterPro" id="IPR036511">
    <property type="entry name" value="TGT-like_sf"/>
</dbReference>
<reference evidence="1 2" key="1">
    <citation type="submission" date="2013-12" db="EMBL/GenBank/DDBJ databases">
        <title>The complete genome sequence of Methanobacterium sp. BRM9.</title>
        <authorList>
            <consortium name="Pastoral Greenhouse Gas Research Consortium"/>
            <person name="Kelly W.J."/>
            <person name="Leahy S.C."/>
            <person name="Perry R."/>
            <person name="Li D."/>
            <person name="Altermann E."/>
            <person name="Lambie S.C."/>
            <person name="Attwood G.T."/>
        </authorList>
    </citation>
    <scope>NUCLEOTIDE SEQUENCE [LARGE SCALE GENOMIC DNA]</scope>
    <source>
        <strain evidence="1 2">BRM9</strain>
    </source>
</reference>
<dbReference type="OrthoDB" id="6871at2157"/>
<dbReference type="STRING" id="2162.BRM9_1170"/>
<proteinExistence type="predicted"/>
<dbReference type="GO" id="GO:0006400">
    <property type="term" value="P:tRNA modification"/>
    <property type="evidence" value="ECO:0007669"/>
    <property type="project" value="InterPro"/>
</dbReference>
<name>A0A089ZB20_METFO</name>
<evidence type="ECO:0000313" key="1">
    <source>
        <dbReference type="EMBL" id="AIS31986.1"/>
    </source>
</evidence>
<evidence type="ECO:0008006" key="3">
    <source>
        <dbReference type="Google" id="ProtNLM"/>
    </source>
</evidence>
<dbReference type="EMBL" id="CP006933">
    <property type="protein sequence ID" value="AIS31986.1"/>
    <property type="molecule type" value="Genomic_DNA"/>
</dbReference>
<organism evidence="1 2">
    <name type="scientific">Methanobacterium formicicum</name>
    <dbReference type="NCBI Taxonomy" id="2162"/>
    <lineage>
        <taxon>Archaea</taxon>
        <taxon>Methanobacteriati</taxon>
        <taxon>Methanobacteriota</taxon>
        <taxon>Methanomada group</taxon>
        <taxon>Methanobacteria</taxon>
        <taxon>Methanobacteriales</taxon>
        <taxon>Methanobacteriaceae</taxon>
        <taxon>Methanobacterium</taxon>
    </lineage>
</organism>
<dbReference type="KEGG" id="mfc:BRM9_1170"/>
<evidence type="ECO:0000313" key="2">
    <source>
        <dbReference type="Proteomes" id="UP000029661"/>
    </source>
</evidence>
<protein>
    <recommendedName>
        <fullName evidence="3">tRNA-guanine(15) transglycosylase-like domain-containing protein</fullName>
    </recommendedName>
</protein>
<dbReference type="RefSeq" id="WP_048085124.1">
    <property type="nucleotide sequence ID" value="NZ_CP006933.1"/>
</dbReference>
<sequence>MKFWAGESPNEKVKIKHNYVMDSVFYYYNKEDPKINYNYKELFLDNGAFSALKNENGNKTLLDKNKVLNIQESLKPTFTVPLDYPFTPEMPLPVMRKRWDQTKDNVDMWSEVSNLELVPALHAWNLNSLDKNIHWFYKKDFDYISLGSVLTTKDEFNGFFGDRQPSKAFIDSIITAQQIANKYDIKIHIFGFGSSPIMYHIGSYCGLKSTDSIGYKRKAAYGKIILPQTGERYCGNGKASFGNKKKGDDIDSFLSESDKIKLEQCECHICKDLPRDAKERWENLRHSWVKRTYHNKWVMEHEESVMEKFKGDKNEYREFLDGSIGKSGLKHLWEYAKRRVNHYKIDILY</sequence>
<dbReference type="AlphaFoldDB" id="A0A089ZB20"/>
<dbReference type="SUPFAM" id="SSF51713">
    <property type="entry name" value="tRNA-guanine transglycosylase"/>
    <property type="match status" value="1"/>
</dbReference>
<accession>A0A089ZB20</accession>
<dbReference type="Gene3D" id="3.20.20.105">
    <property type="entry name" value="Queuine tRNA-ribosyltransferase-like"/>
    <property type="match status" value="1"/>
</dbReference>
<dbReference type="GeneID" id="24792328"/>
<dbReference type="Proteomes" id="UP000029661">
    <property type="component" value="Chromosome"/>
</dbReference>
<gene>
    <name evidence="1" type="ORF">BRM9_1170</name>
</gene>